<comment type="caution">
    <text evidence="1">The sequence shown here is derived from an EMBL/GenBank/DDBJ whole genome shotgun (WGS) entry which is preliminary data.</text>
</comment>
<evidence type="ECO:0000313" key="2">
    <source>
        <dbReference type="Proteomes" id="UP001157418"/>
    </source>
</evidence>
<proteinExistence type="predicted"/>
<accession>A0AAU9MZ92</accession>
<gene>
    <name evidence="1" type="ORF">LVIROSA_LOCUS18602</name>
</gene>
<protein>
    <submittedName>
        <fullName evidence="1">Uncharacterized protein</fullName>
    </submittedName>
</protein>
<evidence type="ECO:0000313" key="1">
    <source>
        <dbReference type="EMBL" id="CAH1431907.1"/>
    </source>
</evidence>
<dbReference type="PANTHER" id="PTHR35733:SF1">
    <property type="entry name" value="OS02G0307800 PROTEIN"/>
    <property type="match status" value="1"/>
</dbReference>
<organism evidence="1 2">
    <name type="scientific">Lactuca virosa</name>
    <dbReference type="NCBI Taxonomy" id="75947"/>
    <lineage>
        <taxon>Eukaryota</taxon>
        <taxon>Viridiplantae</taxon>
        <taxon>Streptophyta</taxon>
        <taxon>Embryophyta</taxon>
        <taxon>Tracheophyta</taxon>
        <taxon>Spermatophyta</taxon>
        <taxon>Magnoliopsida</taxon>
        <taxon>eudicotyledons</taxon>
        <taxon>Gunneridae</taxon>
        <taxon>Pentapetalae</taxon>
        <taxon>asterids</taxon>
        <taxon>campanulids</taxon>
        <taxon>Asterales</taxon>
        <taxon>Asteraceae</taxon>
        <taxon>Cichorioideae</taxon>
        <taxon>Cichorieae</taxon>
        <taxon>Lactucinae</taxon>
        <taxon>Lactuca</taxon>
    </lineage>
</organism>
<dbReference type="Proteomes" id="UP001157418">
    <property type="component" value="Unassembled WGS sequence"/>
</dbReference>
<name>A0AAU9MZ92_9ASTR</name>
<reference evidence="1 2" key="1">
    <citation type="submission" date="2022-01" db="EMBL/GenBank/DDBJ databases">
        <authorList>
            <person name="Xiong W."/>
            <person name="Schranz E."/>
        </authorList>
    </citation>
    <scope>NUCLEOTIDE SEQUENCE [LARGE SCALE GENOMIC DNA]</scope>
</reference>
<dbReference type="GO" id="GO:0009535">
    <property type="term" value="C:chloroplast thylakoid membrane"/>
    <property type="evidence" value="ECO:0007669"/>
    <property type="project" value="TreeGrafter"/>
</dbReference>
<keyword evidence="2" id="KW-1185">Reference proteome</keyword>
<dbReference type="EMBL" id="CAKMRJ010003334">
    <property type="protein sequence ID" value="CAH1431907.1"/>
    <property type="molecule type" value="Genomic_DNA"/>
</dbReference>
<dbReference type="PANTHER" id="PTHR35733">
    <property type="entry name" value="OS02G0307800 PROTEIN"/>
    <property type="match status" value="1"/>
</dbReference>
<sequence length="196" mass="22105">MLPETLNHHLQPYITIYNHHHDFPFTDKIIPKIMFTVGVSPPFLYTDKIIYPLFILDFFNQPPLMLHSAPHLLLLSSSSSAVLVPPFSLFPNSRFLRVSTKPYSLSHQYSTRPLASLLAQLLDSALLEDGPIELPFCIPSFISTDDDPTTLQVATSVLLTGAVSIFLCRSLRRRTKRAKELAHVSVLSQGFDLYKP</sequence>
<dbReference type="AlphaFoldDB" id="A0AAU9MZ92"/>